<evidence type="ECO:0000313" key="1">
    <source>
        <dbReference type="EMBL" id="CCI45821.1"/>
    </source>
</evidence>
<evidence type="ECO:0000313" key="2">
    <source>
        <dbReference type="Proteomes" id="UP000053237"/>
    </source>
</evidence>
<keyword evidence="2" id="KW-1185">Reference proteome</keyword>
<reference evidence="1 2" key="1">
    <citation type="submission" date="2012-05" db="EMBL/GenBank/DDBJ databases">
        <title>Recombination and specialization in a pathogen metapopulation.</title>
        <authorList>
            <person name="Gardiner A."/>
            <person name="Kemen E."/>
            <person name="Schultz-Larsen T."/>
            <person name="MacLean D."/>
            <person name="Van Oosterhout C."/>
            <person name="Jones J.D.G."/>
        </authorList>
    </citation>
    <scope>NUCLEOTIDE SEQUENCE [LARGE SCALE GENOMIC DNA]</scope>
    <source>
        <strain evidence="1 2">Ac Nc2</strain>
    </source>
</reference>
<comment type="caution">
    <text evidence="1">The sequence shown here is derived from an EMBL/GenBank/DDBJ whole genome shotgun (WGS) entry which is preliminary data.</text>
</comment>
<accession>A0A024GG20</accession>
<organism evidence="1 2">
    <name type="scientific">Albugo candida</name>
    <dbReference type="NCBI Taxonomy" id="65357"/>
    <lineage>
        <taxon>Eukaryota</taxon>
        <taxon>Sar</taxon>
        <taxon>Stramenopiles</taxon>
        <taxon>Oomycota</taxon>
        <taxon>Peronosporomycetes</taxon>
        <taxon>Albuginales</taxon>
        <taxon>Albuginaceae</taxon>
        <taxon>Albugo</taxon>
    </lineage>
</organism>
<dbReference type="Gene3D" id="2.80.10.50">
    <property type="match status" value="1"/>
</dbReference>
<sequence>MNQDFNGKEMLISANKPHVTVAALSQHDDFRQIEMGTEQSTKWTRFLVLPCTGPTTRKFRSSLKLKVGDFIPEIQFAVLTGKTCENDSPISGDNPDSPDKSNDPDDLPRLDWYFYLQAHVFAVPWFPLLDMKDEDNAAFLQHTFDTYSSIDPMAKFCLSPSGNYFLSINSKSKSKSNSKSELNSRSATKILFLNTDMQDTTNPTYRDKWKDFLDSQIVIGHQPIPGAKYPKDRTESGMYLYADASGTVQIQLAQGKDQSHFAIAHKRNIASISESTKSYRFAMISIDTNTREKHVYYHTYNENSDCWKKDLGTGPLATAV</sequence>
<dbReference type="InParanoid" id="A0A024GG20"/>
<dbReference type="Proteomes" id="UP000053237">
    <property type="component" value="Unassembled WGS sequence"/>
</dbReference>
<name>A0A024GG20_9STRA</name>
<protein>
    <submittedName>
        <fullName evidence="1">Uncharacterized protein</fullName>
    </submittedName>
</protein>
<dbReference type="AlphaFoldDB" id="A0A024GG20"/>
<dbReference type="EMBL" id="CAIX01000108">
    <property type="protein sequence ID" value="CCI45821.1"/>
    <property type="molecule type" value="Genomic_DNA"/>
</dbReference>
<gene>
    <name evidence="1" type="ORF">BN9_067310</name>
</gene>
<proteinExistence type="predicted"/>